<keyword evidence="6 9" id="KW-0472">Membrane</keyword>
<evidence type="ECO:0000256" key="5">
    <source>
        <dbReference type="ARBA" id="ARBA00022989"/>
    </source>
</evidence>
<evidence type="ECO:0000256" key="9">
    <source>
        <dbReference type="SAM" id="Phobius"/>
    </source>
</evidence>
<dbReference type="Pfam" id="PF03799">
    <property type="entry name" value="FtsQ_DivIB_C"/>
    <property type="match status" value="1"/>
</dbReference>
<dbReference type="Proteomes" id="UP001551482">
    <property type="component" value="Unassembled WGS sequence"/>
</dbReference>
<dbReference type="RefSeq" id="WP_358350605.1">
    <property type="nucleotide sequence ID" value="NZ_JBEZFP010000013.1"/>
</dbReference>
<evidence type="ECO:0000256" key="4">
    <source>
        <dbReference type="ARBA" id="ARBA00022692"/>
    </source>
</evidence>
<evidence type="ECO:0000313" key="12">
    <source>
        <dbReference type="Proteomes" id="UP001551482"/>
    </source>
</evidence>
<gene>
    <name evidence="11" type="ORF">AB0C36_07410</name>
</gene>
<keyword evidence="12" id="KW-1185">Reference proteome</keyword>
<dbReference type="InterPro" id="IPR034746">
    <property type="entry name" value="POTRA"/>
</dbReference>
<evidence type="ECO:0000256" key="1">
    <source>
        <dbReference type="ARBA" id="ARBA00004370"/>
    </source>
</evidence>
<comment type="subcellular location">
    <subcellularLocation>
        <location evidence="1">Membrane</location>
    </subcellularLocation>
</comment>
<dbReference type="PROSITE" id="PS51779">
    <property type="entry name" value="POTRA"/>
    <property type="match status" value="1"/>
</dbReference>
<feature type="domain" description="POTRA" evidence="10">
    <location>
        <begin position="66"/>
        <end position="134"/>
    </location>
</feature>
<proteinExistence type="predicted"/>
<keyword evidence="7" id="KW-0131">Cell cycle</keyword>
<sequence length="261" mass="27941">MRDRQATVERPGRQRAPGAARPPRPAGPGKSRTGRRWTNLRPAIVIIVVLVLAGGVWGTVMYSPLFDTEKVSVRGTAVLTPAQITDAAKVPVGKPLARVDLGAIERRVAALPRVASVSVTRDWPHTVKIRVTERQVAAVMPDSGRFAEIDKTGVRFGTVDAVPQGVPVIKADPATVDDRTLRGVVEVIGALPPTVAPRVRDITARTRDDIVMTLDDGVLVMWGGAGDSPRKAEVLVALMKLKAKVYDVSVPEAPATRNTPL</sequence>
<evidence type="ECO:0000256" key="7">
    <source>
        <dbReference type="ARBA" id="ARBA00023306"/>
    </source>
</evidence>
<keyword evidence="3" id="KW-0132">Cell division</keyword>
<dbReference type="EMBL" id="JBEZFP010000013">
    <property type="protein sequence ID" value="MEU8133320.1"/>
    <property type="molecule type" value="Genomic_DNA"/>
</dbReference>
<keyword evidence="5 9" id="KW-1133">Transmembrane helix</keyword>
<dbReference type="Gene3D" id="3.10.20.310">
    <property type="entry name" value="membrane protein fhac"/>
    <property type="match status" value="1"/>
</dbReference>
<feature type="region of interest" description="Disordered" evidence="8">
    <location>
        <begin position="1"/>
        <end position="35"/>
    </location>
</feature>
<organism evidence="11 12">
    <name type="scientific">Streptodolium elevatio</name>
    <dbReference type="NCBI Taxonomy" id="3157996"/>
    <lineage>
        <taxon>Bacteria</taxon>
        <taxon>Bacillati</taxon>
        <taxon>Actinomycetota</taxon>
        <taxon>Actinomycetes</taxon>
        <taxon>Kitasatosporales</taxon>
        <taxon>Streptomycetaceae</taxon>
        <taxon>Streptodolium</taxon>
    </lineage>
</organism>
<evidence type="ECO:0000256" key="2">
    <source>
        <dbReference type="ARBA" id="ARBA00022475"/>
    </source>
</evidence>
<dbReference type="InterPro" id="IPR050487">
    <property type="entry name" value="FtsQ_DivIB"/>
</dbReference>
<keyword evidence="2" id="KW-1003">Cell membrane</keyword>
<accession>A0ABV3DC49</accession>
<feature type="transmembrane region" description="Helical" evidence="9">
    <location>
        <begin position="40"/>
        <end position="62"/>
    </location>
</feature>
<dbReference type="PANTHER" id="PTHR37820">
    <property type="entry name" value="CELL DIVISION PROTEIN DIVIB"/>
    <property type="match status" value="1"/>
</dbReference>
<evidence type="ECO:0000256" key="8">
    <source>
        <dbReference type="SAM" id="MobiDB-lite"/>
    </source>
</evidence>
<protein>
    <submittedName>
        <fullName evidence="11">FtsQ-type POTRA domain-containing protein</fullName>
    </submittedName>
</protein>
<dbReference type="InterPro" id="IPR005548">
    <property type="entry name" value="Cell_div_FtsQ/DivIB_C"/>
</dbReference>
<evidence type="ECO:0000259" key="10">
    <source>
        <dbReference type="PROSITE" id="PS51779"/>
    </source>
</evidence>
<reference evidence="11 12" key="1">
    <citation type="submission" date="2024-06" db="EMBL/GenBank/DDBJ databases">
        <title>The Natural Products Discovery Center: Release of the First 8490 Sequenced Strains for Exploring Actinobacteria Biosynthetic Diversity.</title>
        <authorList>
            <person name="Kalkreuter E."/>
            <person name="Kautsar S.A."/>
            <person name="Yang D."/>
            <person name="Bader C.D."/>
            <person name="Teijaro C.N."/>
            <person name="Fluegel L."/>
            <person name="Davis C.M."/>
            <person name="Simpson J.R."/>
            <person name="Lauterbach L."/>
            <person name="Steele A.D."/>
            <person name="Gui C."/>
            <person name="Meng S."/>
            <person name="Li G."/>
            <person name="Viehrig K."/>
            <person name="Ye F."/>
            <person name="Su P."/>
            <person name="Kiefer A.F."/>
            <person name="Nichols A."/>
            <person name="Cepeda A.J."/>
            <person name="Yan W."/>
            <person name="Fan B."/>
            <person name="Jiang Y."/>
            <person name="Adhikari A."/>
            <person name="Zheng C.-J."/>
            <person name="Schuster L."/>
            <person name="Cowan T.M."/>
            <person name="Smanski M.J."/>
            <person name="Chevrette M.G."/>
            <person name="De Carvalho L.P.S."/>
            <person name="Shen B."/>
        </authorList>
    </citation>
    <scope>NUCLEOTIDE SEQUENCE [LARGE SCALE GENOMIC DNA]</scope>
    <source>
        <strain evidence="11 12">NPDC048946</strain>
    </source>
</reference>
<dbReference type="PANTHER" id="PTHR37820:SF1">
    <property type="entry name" value="CELL DIVISION PROTEIN FTSQ"/>
    <property type="match status" value="1"/>
</dbReference>
<evidence type="ECO:0000256" key="3">
    <source>
        <dbReference type="ARBA" id="ARBA00022618"/>
    </source>
</evidence>
<evidence type="ECO:0000256" key="6">
    <source>
        <dbReference type="ARBA" id="ARBA00023136"/>
    </source>
</evidence>
<feature type="compositionally biased region" description="Basic and acidic residues" evidence="8">
    <location>
        <begin position="1"/>
        <end position="12"/>
    </location>
</feature>
<dbReference type="Pfam" id="PF08478">
    <property type="entry name" value="POTRA_1"/>
    <property type="match status" value="1"/>
</dbReference>
<evidence type="ECO:0000313" key="11">
    <source>
        <dbReference type="EMBL" id="MEU8133320.1"/>
    </source>
</evidence>
<dbReference type="InterPro" id="IPR013685">
    <property type="entry name" value="POTRA_FtsQ_type"/>
</dbReference>
<comment type="caution">
    <text evidence="11">The sequence shown here is derived from an EMBL/GenBank/DDBJ whole genome shotgun (WGS) entry which is preliminary data.</text>
</comment>
<keyword evidence="4 9" id="KW-0812">Transmembrane</keyword>
<name>A0ABV3DC49_9ACTN</name>